<proteinExistence type="predicted"/>
<evidence type="ECO:0000259" key="5">
    <source>
        <dbReference type="PROSITE" id="PS51464"/>
    </source>
</evidence>
<dbReference type="GO" id="GO:1901135">
    <property type="term" value="P:carbohydrate derivative metabolic process"/>
    <property type="evidence" value="ECO:0007669"/>
    <property type="project" value="InterPro"/>
</dbReference>
<dbReference type="SUPFAM" id="SSF53697">
    <property type="entry name" value="SIS domain"/>
    <property type="match status" value="1"/>
</dbReference>
<keyword evidence="1" id="KW-0805">Transcription regulation</keyword>
<dbReference type="SUPFAM" id="SSF46689">
    <property type="entry name" value="Homeodomain-like"/>
    <property type="match status" value="1"/>
</dbReference>
<keyword evidence="7" id="KW-1185">Reference proteome</keyword>
<dbReference type="InterPro" id="IPR036388">
    <property type="entry name" value="WH-like_DNA-bd_sf"/>
</dbReference>
<dbReference type="PANTHER" id="PTHR30514:SF20">
    <property type="entry name" value="TRANSCRIPTIONAL REGULATOR"/>
    <property type="match status" value="1"/>
</dbReference>
<dbReference type="Gene3D" id="3.40.50.10490">
    <property type="entry name" value="Glucose-6-phosphate isomerase like protein, domain 1"/>
    <property type="match status" value="1"/>
</dbReference>
<dbReference type="RefSeq" id="WP_116683208.1">
    <property type="nucleotide sequence ID" value="NZ_QURL01000004.1"/>
</dbReference>
<evidence type="ECO:0000256" key="1">
    <source>
        <dbReference type="ARBA" id="ARBA00023015"/>
    </source>
</evidence>
<dbReference type="OrthoDB" id="9814005at2"/>
<feature type="domain" description="HTH rpiR-type" evidence="4">
    <location>
        <begin position="22"/>
        <end position="98"/>
    </location>
</feature>
<accession>A0A371X2M1</accession>
<comment type="caution">
    <text evidence="6">The sequence shown here is derived from an EMBL/GenBank/DDBJ whole genome shotgun (WGS) entry which is preliminary data.</text>
</comment>
<dbReference type="GO" id="GO:0003700">
    <property type="term" value="F:DNA-binding transcription factor activity"/>
    <property type="evidence" value="ECO:0007669"/>
    <property type="project" value="InterPro"/>
</dbReference>
<dbReference type="EMBL" id="QURL01000004">
    <property type="protein sequence ID" value="RFC63477.1"/>
    <property type="molecule type" value="Genomic_DNA"/>
</dbReference>
<dbReference type="GO" id="GO:0003677">
    <property type="term" value="F:DNA binding"/>
    <property type="evidence" value="ECO:0007669"/>
    <property type="project" value="UniProtKB-KW"/>
</dbReference>
<feature type="domain" description="SIS" evidence="5">
    <location>
        <begin position="147"/>
        <end position="282"/>
    </location>
</feature>
<dbReference type="Proteomes" id="UP000264310">
    <property type="component" value="Unassembled WGS sequence"/>
</dbReference>
<name>A0A371X2M1_9HYPH</name>
<sequence length="284" mass="30275">MSREQFSSSHDADGAVAPESVAELLGRLDRIDEDLPRRLRQCADFLRHNLHLVAVSTVADLASAADVPPSAFMRFCQSLGFTGYSQMQALFRHEFSQWRPEYGERLSHLRAGGDTSAGALLAEFTEAGLKSLIGLPNDVGAEGLEAAARRLAGARTIHLIGLRRSYAVVVYLAYLLGKMGIPVIVHHAAGQIESVQAVAPDDALFAVTFAPFTEETLSFARQASARGVPLVALSDTTTCPLAPMAETMLIAREVEVAGFRAPTAAMALVTSLGVAIGEQRSKAG</sequence>
<dbReference type="PROSITE" id="PS51464">
    <property type="entry name" value="SIS"/>
    <property type="match status" value="1"/>
</dbReference>
<dbReference type="InterPro" id="IPR000281">
    <property type="entry name" value="HTH_RpiR"/>
</dbReference>
<keyword evidence="3" id="KW-0804">Transcription</keyword>
<reference evidence="6 7" key="1">
    <citation type="submission" date="2018-08" db="EMBL/GenBank/DDBJ databases">
        <title>Fulvimarina sp. 85, whole genome shotgun sequence.</title>
        <authorList>
            <person name="Tuo L."/>
        </authorList>
    </citation>
    <scope>NUCLEOTIDE SEQUENCE [LARGE SCALE GENOMIC DNA]</scope>
    <source>
        <strain evidence="6 7">85</strain>
    </source>
</reference>
<dbReference type="InterPro" id="IPR009057">
    <property type="entry name" value="Homeodomain-like_sf"/>
</dbReference>
<evidence type="ECO:0000313" key="7">
    <source>
        <dbReference type="Proteomes" id="UP000264310"/>
    </source>
</evidence>
<dbReference type="InterPro" id="IPR035472">
    <property type="entry name" value="RpiR-like_SIS"/>
</dbReference>
<protein>
    <submittedName>
        <fullName evidence="6">MurR/RpiR family transcriptional regulator</fullName>
    </submittedName>
</protein>
<dbReference type="Pfam" id="PF01380">
    <property type="entry name" value="SIS"/>
    <property type="match status" value="1"/>
</dbReference>
<dbReference type="PROSITE" id="PS51071">
    <property type="entry name" value="HTH_RPIR"/>
    <property type="match status" value="1"/>
</dbReference>
<dbReference type="InterPro" id="IPR047640">
    <property type="entry name" value="RpiR-like"/>
</dbReference>
<dbReference type="CDD" id="cd05013">
    <property type="entry name" value="SIS_RpiR"/>
    <property type="match status" value="1"/>
</dbReference>
<dbReference type="AlphaFoldDB" id="A0A371X2M1"/>
<dbReference type="GO" id="GO:0097367">
    <property type="term" value="F:carbohydrate derivative binding"/>
    <property type="evidence" value="ECO:0007669"/>
    <property type="project" value="InterPro"/>
</dbReference>
<dbReference type="InterPro" id="IPR046348">
    <property type="entry name" value="SIS_dom_sf"/>
</dbReference>
<dbReference type="PANTHER" id="PTHR30514">
    <property type="entry name" value="GLUCOKINASE"/>
    <property type="match status" value="1"/>
</dbReference>
<dbReference type="Gene3D" id="1.10.10.10">
    <property type="entry name" value="Winged helix-like DNA-binding domain superfamily/Winged helix DNA-binding domain"/>
    <property type="match status" value="1"/>
</dbReference>
<gene>
    <name evidence="6" type="ORF">DYI37_10640</name>
</gene>
<organism evidence="6 7">
    <name type="scientific">Fulvimarina endophytica</name>
    <dbReference type="NCBI Taxonomy" id="2293836"/>
    <lineage>
        <taxon>Bacteria</taxon>
        <taxon>Pseudomonadati</taxon>
        <taxon>Pseudomonadota</taxon>
        <taxon>Alphaproteobacteria</taxon>
        <taxon>Hyphomicrobiales</taxon>
        <taxon>Aurantimonadaceae</taxon>
        <taxon>Fulvimarina</taxon>
    </lineage>
</organism>
<dbReference type="Pfam" id="PF01418">
    <property type="entry name" value="HTH_6"/>
    <property type="match status" value="1"/>
</dbReference>
<evidence type="ECO:0000259" key="4">
    <source>
        <dbReference type="PROSITE" id="PS51071"/>
    </source>
</evidence>
<evidence type="ECO:0000313" key="6">
    <source>
        <dbReference type="EMBL" id="RFC63477.1"/>
    </source>
</evidence>
<keyword evidence="2" id="KW-0238">DNA-binding</keyword>
<dbReference type="InterPro" id="IPR001347">
    <property type="entry name" value="SIS_dom"/>
</dbReference>
<evidence type="ECO:0000256" key="3">
    <source>
        <dbReference type="ARBA" id="ARBA00023163"/>
    </source>
</evidence>
<evidence type="ECO:0000256" key="2">
    <source>
        <dbReference type="ARBA" id="ARBA00023125"/>
    </source>
</evidence>